<dbReference type="Proteomes" id="UP000282574">
    <property type="component" value="Unassembled WGS sequence"/>
</dbReference>
<proteinExistence type="predicted"/>
<dbReference type="Gene3D" id="2.60.120.620">
    <property type="entry name" value="q2cbj1_9rhob like domain"/>
    <property type="match status" value="1"/>
</dbReference>
<sequence>MREQNLLLITRLKSCSYYYIGVLKKYLSRTPQWLFMYVFGRFSSIQIMMLNYYQRQRTAKVYEEKDSVFSHLNTDEVVESLIADGLYLGIHLPDSWVREIREFAERNNCYGDGNLRLSFAYQERLAAQSSYGQSFRLGKYYNASLLCPAIEKLARDPKLLNIAAKYLKVESVHAGSWLWWSFPPTAAIYESTAAIGQVFHHDLEDYRCLRFYFYLSDTTLANGPHVCIRGSHRQKKLAYLLSLWRLRSEQDVIDYYGTSRIVTICGPAGFGFVEDPFCVHKGLPPTKGDRLILAIHFSINDYGVLGDRDDSLLLNSSQLTSK</sequence>
<dbReference type="AlphaFoldDB" id="A0AB37U9H1"/>
<dbReference type="RefSeq" id="WP_127025151.1">
    <property type="nucleotide sequence ID" value="NZ_JAVKZF010000002.1"/>
</dbReference>
<evidence type="ECO:0008006" key="3">
    <source>
        <dbReference type="Google" id="ProtNLM"/>
    </source>
</evidence>
<dbReference type="SUPFAM" id="SSF51197">
    <property type="entry name" value="Clavaminate synthase-like"/>
    <property type="match status" value="1"/>
</dbReference>
<dbReference type="EMBL" id="RSCK01000144">
    <property type="protein sequence ID" value="RUT00499.1"/>
    <property type="molecule type" value="Genomic_DNA"/>
</dbReference>
<evidence type="ECO:0000313" key="1">
    <source>
        <dbReference type="EMBL" id="RUT00499.1"/>
    </source>
</evidence>
<comment type="caution">
    <text evidence="1">The sequence shown here is derived from an EMBL/GenBank/DDBJ whole genome shotgun (WGS) entry which is preliminary data.</text>
</comment>
<organism evidence="1 2">
    <name type="scientific">Chroococcidiopsis cubana SAG 39.79</name>
    <dbReference type="NCBI Taxonomy" id="388085"/>
    <lineage>
        <taxon>Bacteria</taxon>
        <taxon>Bacillati</taxon>
        <taxon>Cyanobacteriota</taxon>
        <taxon>Cyanophyceae</taxon>
        <taxon>Chroococcidiopsidales</taxon>
        <taxon>Chroococcidiopsidaceae</taxon>
        <taxon>Chroococcidiopsis</taxon>
    </lineage>
</organism>
<evidence type="ECO:0000313" key="2">
    <source>
        <dbReference type="Proteomes" id="UP000282574"/>
    </source>
</evidence>
<gene>
    <name evidence="1" type="ORF">DSM107010_67630</name>
</gene>
<accession>A0AB37U9H1</accession>
<name>A0AB37U9H1_9CYAN</name>
<keyword evidence="2" id="KW-1185">Reference proteome</keyword>
<reference evidence="1 2" key="1">
    <citation type="journal article" date="2019" name="Genome Biol. Evol.">
        <title>Day and night: Metabolic profiles and evolutionary relationships of six axenic non-marine cyanobacteria.</title>
        <authorList>
            <person name="Will S.E."/>
            <person name="Henke P."/>
            <person name="Boedeker C."/>
            <person name="Huang S."/>
            <person name="Brinkmann H."/>
            <person name="Rohde M."/>
            <person name="Jarek M."/>
            <person name="Friedl T."/>
            <person name="Seufert S."/>
            <person name="Schumacher M."/>
            <person name="Overmann J."/>
            <person name="Neumann-Schaal M."/>
            <person name="Petersen J."/>
        </authorList>
    </citation>
    <scope>NUCLEOTIDE SEQUENCE [LARGE SCALE GENOMIC DNA]</scope>
    <source>
        <strain evidence="1 2">SAG 39.79</strain>
    </source>
</reference>
<protein>
    <recommendedName>
        <fullName evidence="3">Prolyl 4-hydroxylase alpha subunit domain-containing protein</fullName>
    </recommendedName>
</protein>